<dbReference type="Pfam" id="PF14277">
    <property type="entry name" value="DUF4364"/>
    <property type="match status" value="1"/>
</dbReference>
<accession>E8RKA9</accession>
<dbReference type="eggNOG" id="COG3432">
    <property type="taxonomic scope" value="Bacteria"/>
</dbReference>
<protein>
    <recommendedName>
        <fullName evidence="3">DUF4364 domain-containing protein</fullName>
    </recommendedName>
</protein>
<dbReference type="Proteomes" id="UP000007468">
    <property type="component" value="Chromosome"/>
</dbReference>
<dbReference type="KEGG" id="faa:HMPREF0389_01709"/>
<evidence type="ECO:0000313" key="1">
    <source>
        <dbReference type="EMBL" id="ADW16155.1"/>
    </source>
</evidence>
<dbReference type="EMBL" id="CP002390">
    <property type="protein sequence ID" value="ADW16155.1"/>
    <property type="molecule type" value="Genomic_DNA"/>
</dbReference>
<evidence type="ECO:0000313" key="2">
    <source>
        <dbReference type="Proteomes" id="UP000007468"/>
    </source>
</evidence>
<dbReference type="HOGENOM" id="CLU_103675_1_0_9"/>
<dbReference type="RefSeq" id="WP_014262596.1">
    <property type="nucleotide sequence ID" value="NC_016630.1"/>
</dbReference>
<dbReference type="Gene3D" id="1.10.10.10">
    <property type="entry name" value="Winged helix-like DNA-binding domain superfamily/Winged helix DNA-binding domain"/>
    <property type="match status" value="1"/>
</dbReference>
<dbReference type="InterPro" id="IPR036388">
    <property type="entry name" value="WH-like_DNA-bd_sf"/>
</dbReference>
<reference evidence="2" key="1">
    <citation type="submission" date="2010-12" db="EMBL/GenBank/DDBJ databases">
        <title>The genome sequence of Filifactor alocis strain ATCC 35896.</title>
        <authorList>
            <consortium name="The Broad Institute Genome Sequencing Platform"/>
            <person name="Ward D."/>
            <person name="Earl A."/>
            <person name="Feldgarden M."/>
            <person name="Young S.K."/>
            <person name="Gargeya S."/>
            <person name="Zeng Q."/>
            <person name="Alvarado L."/>
            <person name="Berlin A."/>
            <person name="Bochicchio J."/>
            <person name="Chapman S.B."/>
            <person name="Chen Z."/>
            <person name="Freedman E."/>
            <person name="Gellesch M."/>
            <person name="Goldberg J."/>
            <person name="Griggs A."/>
            <person name="Gujja S."/>
            <person name="Heilman E."/>
            <person name="Heiman D."/>
            <person name="Howarth C."/>
            <person name="Mehta T."/>
            <person name="Neiman D."/>
            <person name="Pearson M."/>
            <person name="Roberts A."/>
            <person name="Saif S."/>
            <person name="Shea T."/>
            <person name="Shenoy N."/>
            <person name="Sisk P."/>
            <person name="Stolte C."/>
            <person name="Sykes S."/>
            <person name="White J."/>
            <person name="Yandava C."/>
            <person name="Izard J."/>
            <person name="Blanton J.M."/>
            <person name="Baranova O.V."/>
            <person name="Tanner A.C."/>
            <person name="Dewhirst F.E."/>
            <person name="Haas B."/>
            <person name="Nusbaum C."/>
            <person name="Birren B."/>
        </authorList>
    </citation>
    <scope>NUCLEOTIDE SEQUENCE [LARGE SCALE GENOMIC DNA]</scope>
    <source>
        <strain evidence="2">ATCC 35896 / D40 B5</strain>
    </source>
</reference>
<dbReference type="InterPro" id="IPR025374">
    <property type="entry name" value="DUF4364"/>
</dbReference>
<name>E8RKA9_FILAD</name>
<keyword evidence="2" id="KW-1185">Reference proteome</keyword>
<dbReference type="AlphaFoldDB" id="E8RKA9"/>
<organism evidence="1 2">
    <name type="scientific">Filifactor alocis (strain ATCC 35896 / CCUG 47790 / D40 B5)</name>
    <name type="common">Fusobacterium alocis</name>
    <dbReference type="NCBI Taxonomy" id="546269"/>
    <lineage>
        <taxon>Bacteria</taxon>
        <taxon>Bacillati</taxon>
        <taxon>Bacillota</taxon>
        <taxon>Clostridia</taxon>
        <taxon>Peptostreptococcales</taxon>
        <taxon>Filifactoraceae</taxon>
        <taxon>Filifactor</taxon>
    </lineage>
</organism>
<proteinExistence type="predicted"/>
<sequence length="180" mass="20874">MFDRTAKKLAEEKLYILFVLKNANVSLSKNILTHIFLENELLDFFSLQQYLYELNEDGFIQEMQSSSPARFVITEKGEEVLCFFENQLSFSKREQVLIYLDDKKDSLIKEKEIKATYEKTDDKNYSVCLSMANEDTNIFCLNITVPSVALARTICQNWDESSAEIYTNVVTSLMPNKKQS</sequence>
<dbReference type="STRING" id="546269.HMPREF0389_01709"/>
<evidence type="ECO:0008006" key="3">
    <source>
        <dbReference type="Google" id="ProtNLM"/>
    </source>
</evidence>
<gene>
    <name evidence="1" type="ordered locus">HMPREF0389_01709</name>
</gene>
<dbReference type="OrthoDB" id="9783597at2"/>